<dbReference type="Proteomes" id="UP000507222">
    <property type="component" value="Unassembled WGS sequence"/>
</dbReference>
<evidence type="ECO:0000313" key="1">
    <source>
        <dbReference type="EMBL" id="CAB4269715.1"/>
    </source>
</evidence>
<sequence>MAAVNHFYVLNVGMNINLNFNVIYLFNNLNLQLRNTLYDHDILAFIIPTFLTLVQIRYPADQDLFQTRYTPYGHERCAVKLTCLLLGLQLVGAKYKTLCSSTKSCICSFLVPYGHEAVWFSLVAAAAGLAPETGDHHKPTFAATREDSQYWAPLYCSSE</sequence>
<gene>
    <name evidence="1" type="ORF">CURHAP_LOCUS15483</name>
</gene>
<proteinExistence type="predicted"/>
<evidence type="ECO:0000313" key="2">
    <source>
        <dbReference type="Proteomes" id="UP000507222"/>
    </source>
</evidence>
<accession>A0A6J5U3M1</accession>
<protein>
    <submittedName>
        <fullName evidence="1">Uncharacterized protein</fullName>
    </submittedName>
</protein>
<dbReference type="EMBL" id="CAEKDK010000002">
    <property type="protein sequence ID" value="CAB4269715.1"/>
    <property type="molecule type" value="Genomic_DNA"/>
</dbReference>
<reference evidence="1 2" key="1">
    <citation type="submission" date="2020-05" db="EMBL/GenBank/DDBJ databases">
        <authorList>
            <person name="Campoy J."/>
            <person name="Schneeberger K."/>
            <person name="Spophaly S."/>
        </authorList>
    </citation>
    <scope>NUCLEOTIDE SEQUENCE [LARGE SCALE GENOMIC DNA]</scope>
    <source>
        <strain evidence="1">PruArmRojPasFocal</strain>
    </source>
</reference>
<organism evidence="1 2">
    <name type="scientific">Prunus armeniaca</name>
    <name type="common">Apricot</name>
    <name type="synonym">Armeniaca vulgaris</name>
    <dbReference type="NCBI Taxonomy" id="36596"/>
    <lineage>
        <taxon>Eukaryota</taxon>
        <taxon>Viridiplantae</taxon>
        <taxon>Streptophyta</taxon>
        <taxon>Embryophyta</taxon>
        <taxon>Tracheophyta</taxon>
        <taxon>Spermatophyta</taxon>
        <taxon>Magnoliopsida</taxon>
        <taxon>eudicotyledons</taxon>
        <taxon>Gunneridae</taxon>
        <taxon>Pentapetalae</taxon>
        <taxon>rosids</taxon>
        <taxon>fabids</taxon>
        <taxon>Rosales</taxon>
        <taxon>Rosaceae</taxon>
        <taxon>Amygdaloideae</taxon>
        <taxon>Amygdaleae</taxon>
        <taxon>Prunus</taxon>
    </lineage>
</organism>
<name>A0A6J5U3M1_PRUAR</name>
<dbReference type="AlphaFoldDB" id="A0A6J5U3M1"/>